<sequence>MARIRIFNTLEEEAFDPPLVFNSADRKRFFSLPPILKDSMVNLHTPTKKVCFLVAAGYFKARRKFFDWQFRPGDIE</sequence>
<dbReference type="EMBL" id="RIZI01000193">
    <property type="protein sequence ID" value="RNF57977.1"/>
    <property type="molecule type" value="Genomic_DNA"/>
</dbReference>
<evidence type="ECO:0000313" key="1">
    <source>
        <dbReference type="EMBL" id="RNF57977.1"/>
    </source>
</evidence>
<name>A0A3M8QP34_9PROT</name>
<dbReference type="RefSeq" id="WP_123105936.1">
    <property type="nucleotide sequence ID" value="NZ_CP127527.1"/>
</dbReference>
<proteinExistence type="predicted"/>
<gene>
    <name evidence="1" type="ORF">EC580_13570</name>
</gene>
<accession>A0A3M8QP34</accession>
<reference evidence="1" key="1">
    <citation type="submission" date="2018-10" db="EMBL/GenBank/DDBJ databases">
        <title>Acidithiobacillus sulfuriphilus sp. nov.: an extremely acidophilic sulfur-oxidizing chemolithotroph isolated from a neutral pH environment.</title>
        <authorList>
            <person name="Falagan C."/>
            <person name="Moya-Beltran A."/>
            <person name="Quatrini R."/>
            <person name="Johnson D.B."/>
        </authorList>
    </citation>
    <scope>NUCLEOTIDE SEQUENCE [LARGE SCALE GENOMIC DNA]</scope>
    <source>
        <strain evidence="1">CJ-2</strain>
    </source>
</reference>
<protein>
    <submittedName>
        <fullName evidence="1">Uncharacterized protein</fullName>
    </submittedName>
</protein>
<comment type="caution">
    <text evidence="1">The sequence shown here is derived from an EMBL/GenBank/DDBJ whole genome shotgun (WGS) entry which is preliminary data.</text>
</comment>
<dbReference type="AlphaFoldDB" id="A0A3M8QP34"/>
<organism evidence="1">
    <name type="scientific">Acidithiobacillus sulfuriphilus</name>
    <dbReference type="NCBI Taxonomy" id="1867749"/>
    <lineage>
        <taxon>Bacteria</taxon>
        <taxon>Pseudomonadati</taxon>
        <taxon>Pseudomonadota</taxon>
        <taxon>Acidithiobacillia</taxon>
        <taxon>Acidithiobacillales</taxon>
        <taxon>Acidithiobacillaceae</taxon>
        <taxon>Acidithiobacillus</taxon>
    </lineage>
</organism>
<dbReference type="OrthoDB" id="7859894at2"/>